<dbReference type="AlphaFoldDB" id="A0A518CQD3"/>
<protein>
    <recommendedName>
        <fullName evidence="1">DUF8091 domain-containing protein</fullName>
    </recommendedName>
</protein>
<name>A0A518CQD3_9PLAN</name>
<evidence type="ECO:0000313" key="3">
    <source>
        <dbReference type="Proteomes" id="UP000317178"/>
    </source>
</evidence>
<sequence length="230" mass="26470">METSLHQQLKQHYAGEGDQIEVRLGDYIIDVISGDELIEVQCASLSAIRDKIRDLLSSHTVRVVKPLAARKYLVRKKARGNKVLSARYSPTRQTWIDVFDELVHFVTVFPHESLILEIAMVELEEHRVPMKRKGWRKKDYRTTDRFLKEVTETRQLRTAHDLWDLLPETPTGQFTTAELAKAVKVPRWNAQKIAYCLRETGCIQLIGKRGKALLYEYSSPVCSQPKPKAA</sequence>
<feature type="domain" description="DUF8091" evidence="1">
    <location>
        <begin position="3"/>
        <end position="156"/>
    </location>
</feature>
<reference evidence="2 3" key="1">
    <citation type="submission" date="2019-02" db="EMBL/GenBank/DDBJ databases">
        <title>Deep-cultivation of Planctomycetes and their phenomic and genomic characterization uncovers novel biology.</title>
        <authorList>
            <person name="Wiegand S."/>
            <person name="Jogler M."/>
            <person name="Boedeker C."/>
            <person name="Pinto D."/>
            <person name="Vollmers J."/>
            <person name="Rivas-Marin E."/>
            <person name="Kohn T."/>
            <person name="Peeters S.H."/>
            <person name="Heuer A."/>
            <person name="Rast P."/>
            <person name="Oberbeckmann S."/>
            <person name="Bunk B."/>
            <person name="Jeske O."/>
            <person name="Meyerdierks A."/>
            <person name="Storesund J.E."/>
            <person name="Kallscheuer N."/>
            <person name="Luecker S."/>
            <person name="Lage O.M."/>
            <person name="Pohl T."/>
            <person name="Merkel B.J."/>
            <person name="Hornburger P."/>
            <person name="Mueller R.-W."/>
            <person name="Bruemmer F."/>
            <person name="Labrenz M."/>
            <person name="Spormann A.M."/>
            <person name="Op den Camp H."/>
            <person name="Overmann J."/>
            <person name="Amann R."/>
            <person name="Jetten M.S.M."/>
            <person name="Mascher T."/>
            <person name="Medema M.H."/>
            <person name="Devos D.P."/>
            <person name="Kaster A.-K."/>
            <person name="Ovreas L."/>
            <person name="Rohde M."/>
            <person name="Galperin M.Y."/>
            <person name="Jogler C."/>
        </authorList>
    </citation>
    <scope>NUCLEOTIDE SEQUENCE [LARGE SCALE GENOMIC DNA]</scope>
    <source>
        <strain evidence="2 3">Pla110</strain>
    </source>
</reference>
<gene>
    <name evidence="2" type="ORF">Pla110_31510</name>
</gene>
<organism evidence="2 3">
    <name type="scientific">Polystyrenella longa</name>
    <dbReference type="NCBI Taxonomy" id="2528007"/>
    <lineage>
        <taxon>Bacteria</taxon>
        <taxon>Pseudomonadati</taxon>
        <taxon>Planctomycetota</taxon>
        <taxon>Planctomycetia</taxon>
        <taxon>Planctomycetales</taxon>
        <taxon>Planctomycetaceae</taxon>
        <taxon>Polystyrenella</taxon>
    </lineage>
</organism>
<dbReference type="KEGG" id="plon:Pla110_31510"/>
<proteinExistence type="predicted"/>
<evidence type="ECO:0000259" key="1">
    <source>
        <dbReference type="Pfam" id="PF26351"/>
    </source>
</evidence>
<keyword evidence="3" id="KW-1185">Reference proteome</keyword>
<dbReference type="InterPro" id="IPR058404">
    <property type="entry name" value="DUF8091"/>
</dbReference>
<evidence type="ECO:0000313" key="2">
    <source>
        <dbReference type="EMBL" id="QDU81410.1"/>
    </source>
</evidence>
<accession>A0A518CQD3</accession>
<dbReference type="Pfam" id="PF26351">
    <property type="entry name" value="DUF8091"/>
    <property type="match status" value="1"/>
</dbReference>
<dbReference type="Proteomes" id="UP000317178">
    <property type="component" value="Chromosome"/>
</dbReference>
<dbReference type="OrthoDB" id="287760at2"/>
<dbReference type="RefSeq" id="WP_144996728.1">
    <property type="nucleotide sequence ID" value="NZ_CP036281.1"/>
</dbReference>
<dbReference type="EMBL" id="CP036281">
    <property type="protein sequence ID" value="QDU81410.1"/>
    <property type="molecule type" value="Genomic_DNA"/>
</dbReference>